<dbReference type="OrthoDB" id="413582at2759"/>
<comment type="similarity">
    <text evidence="1">Belongs to the protein kinase superfamily. CMGC Ser/Thr protein kinase family. CDC2/CDKX subfamily.</text>
</comment>
<dbReference type="AlphaFoldDB" id="M2NAE2"/>
<dbReference type="SUPFAM" id="SSF56112">
    <property type="entry name" value="Protein kinase-like (PK-like)"/>
    <property type="match status" value="1"/>
</dbReference>
<dbReference type="InterPro" id="IPR050108">
    <property type="entry name" value="CDK"/>
</dbReference>
<dbReference type="Proteomes" id="UP000011761">
    <property type="component" value="Unassembled WGS sequence"/>
</dbReference>
<comment type="catalytic activity">
    <reaction evidence="5">
        <text>L-threonyl-[protein] + ATP = O-phospho-L-threonyl-[protein] + ADP + H(+)</text>
        <dbReference type="Rhea" id="RHEA:46608"/>
        <dbReference type="Rhea" id="RHEA-COMP:11060"/>
        <dbReference type="Rhea" id="RHEA-COMP:11605"/>
        <dbReference type="ChEBI" id="CHEBI:15378"/>
        <dbReference type="ChEBI" id="CHEBI:30013"/>
        <dbReference type="ChEBI" id="CHEBI:30616"/>
        <dbReference type="ChEBI" id="CHEBI:61977"/>
        <dbReference type="ChEBI" id="CHEBI:456216"/>
        <dbReference type="EC" id="2.7.11.22"/>
    </reaction>
</comment>
<dbReference type="GO" id="GO:0004693">
    <property type="term" value="F:cyclin-dependent protein serine/threonine kinase activity"/>
    <property type="evidence" value="ECO:0007669"/>
    <property type="project" value="UniProtKB-EC"/>
</dbReference>
<proteinExistence type="inferred from homology"/>
<dbReference type="InterPro" id="IPR008271">
    <property type="entry name" value="Ser/Thr_kinase_AS"/>
</dbReference>
<evidence type="ECO:0000256" key="2">
    <source>
        <dbReference type="ARBA" id="ARBA00012425"/>
    </source>
</evidence>
<dbReference type="PANTHER" id="PTHR24056:SF576">
    <property type="entry name" value="SERINE_THREONINE-PROTEIN KINASE CSK1"/>
    <property type="match status" value="1"/>
</dbReference>
<dbReference type="GO" id="GO:0005524">
    <property type="term" value="F:ATP binding"/>
    <property type="evidence" value="ECO:0007669"/>
    <property type="project" value="UniProtKB-KW"/>
</dbReference>
<dbReference type="SMART" id="SM00220">
    <property type="entry name" value="S_TKc"/>
    <property type="match status" value="1"/>
</dbReference>
<keyword evidence="3" id="KW-0547">Nucleotide-binding</keyword>
<reference evidence="8 9" key="1">
    <citation type="journal article" date="2012" name="PLoS Pathog.">
        <title>Diverse lifestyles and strategies of plant pathogenesis encoded in the genomes of eighteen Dothideomycetes fungi.</title>
        <authorList>
            <person name="Ohm R.A."/>
            <person name="Feau N."/>
            <person name="Henrissat B."/>
            <person name="Schoch C.L."/>
            <person name="Horwitz B.A."/>
            <person name="Barry K.W."/>
            <person name="Condon B.J."/>
            <person name="Copeland A.C."/>
            <person name="Dhillon B."/>
            <person name="Glaser F."/>
            <person name="Hesse C.N."/>
            <person name="Kosti I."/>
            <person name="LaButti K."/>
            <person name="Lindquist E.A."/>
            <person name="Lucas S."/>
            <person name="Salamov A.A."/>
            <person name="Bradshaw R.E."/>
            <person name="Ciuffetti L."/>
            <person name="Hamelin R.C."/>
            <person name="Kema G.H.J."/>
            <person name="Lawrence C."/>
            <person name="Scott J.A."/>
            <person name="Spatafora J.W."/>
            <person name="Turgeon B.G."/>
            <person name="de Wit P.J.G.M."/>
            <person name="Zhong S."/>
            <person name="Goodwin S.B."/>
            <person name="Grigoriev I.V."/>
        </authorList>
    </citation>
    <scope>NUCLEOTIDE SEQUENCE [LARGE SCALE GENOMIC DNA]</scope>
    <source>
        <strain evidence="8 9">UAMH 10762</strain>
    </source>
</reference>
<dbReference type="HOGENOM" id="CLU_000288_181_6_1"/>
<dbReference type="PANTHER" id="PTHR24056">
    <property type="entry name" value="CELL DIVISION PROTEIN KINASE"/>
    <property type="match status" value="1"/>
</dbReference>
<name>M2NAE2_BAUPA</name>
<accession>M2NAE2</accession>
<evidence type="ECO:0000259" key="7">
    <source>
        <dbReference type="PROSITE" id="PS50011"/>
    </source>
</evidence>
<dbReference type="GO" id="GO:0010389">
    <property type="term" value="P:regulation of G2/M transition of mitotic cell cycle"/>
    <property type="evidence" value="ECO:0007669"/>
    <property type="project" value="TreeGrafter"/>
</dbReference>
<feature type="domain" description="Protein kinase" evidence="7">
    <location>
        <begin position="101"/>
        <end position="396"/>
    </location>
</feature>
<dbReference type="InterPro" id="IPR011009">
    <property type="entry name" value="Kinase-like_dom_sf"/>
</dbReference>
<evidence type="ECO:0000313" key="8">
    <source>
        <dbReference type="EMBL" id="EMC96099.1"/>
    </source>
</evidence>
<dbReference type="PROSITE" id="PS50011">
    <property type="entry name" value="PROTEIN_KINASE_DOM"/>
    <property type="match status" value="1"/>
</dbReference>
<comment type="catalytic activity">
    <reaction evidence="6">
        <text>L-seryl-[protein] + ATP = O-phospho-L-seryl-[protein] + ADP + H(+)</text>
        <dbReference type="Rhea" id="RHEA:17989"/>
        <dbReference type="Rhea" id="RHEA-COMP:9863"/>
        <dbReference type="Rhea" id="RHEA-COMP:11604"/>
        <dbReference type="ChEBI" id="CHEBI:15378"/>
        <dbReference type="ChEBI" id="CHEBI:29999"/>
        <dbReference type="ChEBI" id="CHEBI:30616"/>
        <dbReference type="ChEBI" id="CHEBI:83421"/>
        <dbReference type="ChEBI" id="CHEBI:456216"/>
        <dbReference type="EC" id="2.7.11.22"/>
    </reaction>
</comment>
<dbReference type="GO" id="GO:0000307">
    <property type="term" value="C:cyclin-dependent protein kinase holoenzyme complex"/>
    <property type="evidence" value="ECO:0007669"/>
    <property type="project" value="TreeGrafter"/>
</dbReference>
<organism evidence="8 9">
    <name type="scientific">Baudoinia panamericana (strain UAMH 10762)</name>
    <name type="common">Angels' share fungus</name>
    <name type="synonym">Baudoinia compniacensis (strain UAMH 10762)</name>
    <dbReference type="NCBI Taxonomy" id="717646"/>
    <lineage>
        <taxon>Eukaryota</taxon>
        <taxon>Fungi</taxon>
        <taxon>Dikarya</taxon>
        <taxon>Ascomycota</taxon>
        <taxon>Pezizomycotina</taxon>
        <taxon>Dothideomycetes</taxon>
        <taxon>Dothideomycetidae</taxon>
        <taxon>Mycosphaerellales</taxon>
        <taxon>Teratosphaeriaceae</taxon>
        <taxon>Baudoinia</taxon>
    </lineage>
</organism>
<evidence type="ECO:0000313" key="9">
    <source>
        <dbReference type="Proteomes" id="UP000011761"/>
    </source>
</evidence>
<dbReference type="Gene3D" id="1.10.510.10">
    <property type="entry name" value="Transferase(Phosphotransferase) domain 1"/>
    <property type="match status" value="1"/>
</dbReference>
<dbReference type="GeneID" id="19108905"/>
<sequence length="406" mass="44617">MAVNWRGDLGFSDRLAATAKMQVTYRIANPDCSSTEPSRNAKLLEEKARQNALSLREYHELCAKAVQLLLSAQAAGNVEDRHVDEHIFPNLPLSGAQIGRYANAQHHSDGLFSEVFKAVDPEARSHHSRYELVALKITVPDQMTPPHDSKKEARILVAANGEHIITLLEAFQQAGGRFVLVFPFLPHGLDALLRQGTLTGDSRRNILRDIFSGLAHIHNLGIIHRDIKPTNILLSSPTGPAFLIDFGIAWSPSDPASEPTIEKILDVGTTSYRPPELLFGHQAYENKLDMWAAGCVAAQVACLGSKTLFDAGDLGSELALIKSIFETLGTPDLAVWPEAAAFPDWAKMNFTQYPARQWPAILPETDGTAVDLVSKLVVYESHQRLTAEEALEHPYLKRASKGQINA</sequence>
<evidence type="ECO:0000256" key="1">
    <source>
        <dbReference type="ARBA" id="ARBA00006485"/>
    </source>
</evidence>
<evidence type="ECO:0000256" key="6">
    <source>
        <dbReference type="ARBA" id="ARBA00048367"/>
    </source>
</evidence>
<dbReference type="eggNOG" id="KOG0594">
    <property type="taxonomic scope" value="Eukaryota"/>
</dbReference>
<dbReference type="KEGG" id="bcom:BAUCODRAFT_148932"/>
<dbReference type="OMA" id="FELWTVF"/>
<dbReference type="RefSeq" id="XP_007677316.1">
    <property type="nucleotide sequence ID" value="XM_007679126.1"/>
</dbReference>
<dbReference type="GO" id="GO:0030332">
    <property type="term" value="F:cyclin binding"/>
    <property type="evidence" value="ECO:0007669"/>
    <property type="project" value="TreeGrafter"/>
</dbReference>
<evidence type="ECO:0000256" key="4">
    <source>
        <dbReference type="ARBA" id="ARBA00022840"/>
    </source>
</evidence>
<keyword evidence="9" id="KW-1185">Reference proteome</keyword>
<dbReference type="InterPro" id="IPR000719">
    <property type="entry name" value="Prot_kinase_dom"/>
</dbReference>
<evidence type="ECO:0000256" key="5">
    <source>
        <dbReference type="ARBA" id="ARBA00047811"/>
    </source>
</evidence>
<gene>
    <name evidence="8" type="ORF">BAUCODRAFT_148932</name>
</gene>
<dbReference type="Pfam" id="PF00069">
    <property type="entry name" value="Pkinase"/>
    <property type="match status" value="1"/>
</dbReference>
<dbReference type="PROSITE" id="PS00108">
    <property type="entry name" value="PROTEIN_KINASE_ST"/>
    <property type="match status" value="1"/>
</dbReference>
<dbReference type="Gene3D" id="3.30.200.20">
    <property type="entry name" value="Phosphorylase Kinase, domain 1"/>
    <property type="match status" value="1"/>
</dbReference>
<dbReference type="GO" id="GO:0005737">
    <property type="term" value="C:cytoplasm"/>
    <property type="evidence" value="ECO:0007669"/>
    <property type="project" value="TreeGrafter"/>
</dbReference>
<dbReference type="GO" id="GO:0005634">
    <property type="term" value="C:nucleus"/>
    <property type="evidence" value="ECO:0007669"/>
    <property type="project" value="TreeGrafter"/>
</dbReference>
<dbReference type="GO" id="GO:0007165">
    <property type="term" value="P:signal transduction"/>
    <property type="evidence" value="ECO:0007669"/>
    <property type="project" value="TreeGrafter"/>
</dbReference>
<dbReference type="EMBL" id="KB445556">
    <property type="protein sequence ID" value="EMC96099.1"/>
    <property type="molecule type" value="Genomic_DNA"/>
</dbReference>
<keyword evidence="4" id="KW-0067">ATP-binding</keyword>
<dbReference type="GO" id="GO:0000082">
    <property type="term" value="P:G1/S transition of mitotic cell cycle"/>
    <property type="evidence" value="ECO:0007669"/>
    <property type="project" value="TreeGrafter"/>
</dbReference>
<dbReference type="GO" id="GO:0010468">
    <property type="term" value="P:regulation of gene expression"/>
    <property type="evidence" value="ECO:0007669"/>
    <property type="project" value="TreeGrafter"/>
</dbReference>
<dbReference type="STRING" id="717646.M2NAE2"/>
<evidence type="ECO:0000256" key="3">
    <source>
        <dbReference type="ARBA" id="ARBA00022741"/>
    </source>
</evidence>
<protein>
    <recommendedName>
        <fullName evidence="2">cyclin-dependent kinase</fullName>
        <ecNumber evidence="2">2.7.11.22</ecNumber>
    </recommendedName>
</protein>
<dbReference type="EC" id="2.7.11.22" evidence="2"/>